<name>A0ABW2UZU9_9BACL</name>
<dbReference type="PROSITE" id="PS51755">
    <property type="entry name" value="OMPR_PHOB"/>
    <property type="match status" value="1"/>
</dbReference>
<dbReference type="EMBL" id="JBHTGQ010000002">
    <property type="protein sequence ID" value="MFC7748601.1"/>
    <property type="molecule type" value="Genomic_DNA"/>
</dbReference>
<dbReference type="InterPro" id="IPR001867">
    <property type="entry name" value="OmpR/PhoB-type_DNA-bd"/>
</dbReference>
<evidence type="ECO:0000313" key="7">
    <source>
        <dbReference type="EMBL" id="MFC7748601.1"/>
    </source>
</evidence>
<dbReference type="InterPro" id="IPR039420">
    <property type="entry name" value="WalR-like"/>
</dbReference>
<keyword evidence="1" id="KW-0597">Phosphoprotein</keyword>
<evidence type="ECO:0000313" key="8">
    <source>
        <dbReference type="Proteomes" id="UP001596528"/>
    </source>
</evidence>
<accession>A0ABW2UZU9</accession>
<evidence type="ECO:0000256" key="3">
    <source>
        <dbReference type="ARBA" id="ARBA00023125"/>
    </source>
</evidence>
<evidence type="ECO:0000256" key="2">
    <source>
        <dbReference type="ARBA" id="ARBA00023015"/>
    </source>
</evidence>
<proteinExistence type="predicted"/>
<comment type="caution">
    <text evidence="7">The sequence shown here is derived from an EMBL/GenBank/DDBJ whole genome shotgun (WGS) entry which is preliminary data.</text>
</comment>
<dbReference type="RefSeq" id="WP_170209375.1">
    <property type="nucleotide sequence ID" value="NZ_JBHTGQ010000002.1"/>
</dbReference>
<dbReference type="PANTHER" id="PTHR48111:SF4">
    <property type="entry name" value="DNA-BINDING DUAL TRANSCRIPTIONAL REGULATOR OMPR"/>
    <property type="match status" value="1"/>
</dbReference>
<keyword evidence="8" id="KW-1185">Reference proteome</keyword>
<keyword evidence="4" id="KW-0804">Transcription</keyword>
<dbReference type="Gene3D" id="1.10.10.10">
    <property type="entry name" value="Winged helix-like DNA-binding domain superfamily/Winged helix DNA-binding domain"/>
    <property type="match status" value="1"/>
</dbReference>
<evidence type="ECO:0000256" key="4">
    <source>
        <dbReference type="ARBA" id="ARBA00023163"/>
    </source>
</evidence>
<gene>
    <name evidence="7" type="ORF">ACFQWB_01400</name>
</gene>
<sequence>MQQAVNSAELLTPTMPPLTAPQQGACCVETRRIVIVSPSPGHLHELIRDLSSSCFDVISLHRFDPELIRELEADFVLVDLTGPDPYADWHLLTQGRESAGAELKRLPHRFLVDVYADSRGWRRSLTQDRELGNTMSSREIVARIREDLETAPGSVIIDSDRRIRFKDLTIDRKKQSVYRGGVRMPLTKTEYDLLVTVLAAGGEVLSREQILNAVWGTDYYGGSNVVDVHVRSLRRKLGDRAVYSKYIATVRGSGYRMAD</sequence>
<dbReference type="Pfam" id="PF00486">
    <property type="entry name" value="Trans_reg_C"/>
    <property type="match status" value="1"/>
</dbReference>
<dbReference type="Proteomes" id="UP001596528">
    <property type="component" value="Unassembled WGS sequence"/>
</dbReference>
<dbReference type="InterPro" id="IPR016032">
    <property type="entry name" value="Sig_transdc_resp-reg_C-effctor"/>
</dbReference>
<dbReference type="CDD" id="cd00383">
    <property type="entry name" value="trans_reg_C"/>
    <property type="match status" value="1"/>
</dbReference>
<evidence type="ECO:0000256" key="1">
    <source>
        <dbReference type="ARBA" id="ARBA00022553"/>
    </source>
</evidence>
<evidence type="ECO:0000259" key="6">
    <source>
        <dbReference type="PROSITE" id="PS51755"/>
    </source>
</evidence>
<feature type="domain" description="OmpR/PhoB-type" evidence="6">
    <location>
        <begin position="160"/>
        <end position="259"/>
    </location>
</feature>
<keyword evidence="3 5" id="KW-0238">DNA-binding</keyword>
<dbReference type="SUPFAM" id="SSF46894">
    <property type="entry name" value="C-terminal effector domain of the bipartite response regulators"/>
    <property type="match status" value="1"/>
</dbReference>
<dbReference type="InterPro" id="IPR036388">
    <property type="entry name" value="WH-like_DNA-bd_sf"/>
</dbReference>
<feature type="DNA-binding region" description="OmpR/PhoB-type" evidence="5">
    <location>
        <begin position="160"/>
        <end position="259"/>
    </location>
</feature>
<dbReference type="SMART" id="SM00862">
    <property type="entry name" value="Trans_reg_C"/>
    <property type="match status" value="1"/>
</dbReference>
<protein>
    <submittedName>
        <fullName evidence="7">Winged helix-turn-helix domain-containing protein</fullName>
    </submittedName>
</protein>
<keyword evidence="2" id="KW-0805">Transcription regulation</keyword>
<organism evidence="7 8">
    <name type="scientific">Paenibacillus thermoaerophilus</name>
    <dbReference type="NCBI Taxonomy" id="1215385"/>
    <lineage>
        <taxon>Bacteria</taxon>
        <taxon>Bacillati</taxon>
        <taxon>Bacillota</taxon>
        <taxon>Bacilli</taxon>
        <taxon>Bacillales</taxon>
        <taxon>Paenibacillaceae</taxon>
        <taxon>Paenibacillus</taxon>
    </lineage>
</organism>
<dbReference type="PANTHER" id="PTHR48111">
    <property type="entry name" value="REGULATOR OF RPOS"/>
    <property type="match status" value="1"/>
</dbReference>
<reference evidence="8" key="1">
    <citation type="journal article" date="2019" name="Int. J. Syst. Evol. Microbiol.">
        <title>The Global Catalogue of Microorganisms (GCM) 10K type strain sequencing project: providing services to taxonomists for standard genome sequencing and annotation.</title>
        <authorList>
            <consortium name="The Broad Institute Genomics Platform"/>
            <consortium name="The Broad Institute Genome Sequencing Center for Infectious Disease"/>
            <person name="Wu L."/>
            <person name="Ma J."/>
        </authorList>
    </citation>
    <scope>NUCLEOTIDE SEQUENCE [LARGE SCALE GENOMIC DNA]</scope>
    <source>
        <strain evidence="8">JCM 18657</strain>
    </source>
</reference>
<evidence type="ECO:0000256" key="5">
    <source>
        <dbReference type="PROSITE-ProRule" id="PRU01091"/>
    </source>
</evidence>